<dbReference type="Proteomes" id="UP000006237">
    <property type="component" value="Unassembled WGS sequence"/>
</dbReference>
<name>A0ABP2DVZ4_9CORY</name>
<accession>A0ABP2DVZ4</accession>
<keyword evidence="2" id="KW-1185">Reference proteome</keyword>
<protein>
    <recommendedName>
        <fullName evidence="3">Apea-like HEPN domain-containing protein</fullName>
    </recommendedName>
</protein>
<proteinExistence type="predicted"/>
<evidence type="ECO:0000313" key="2">
    <source>
        <dbReference type="Proteomes" id="UP000006237"/>
    </source>
</evidence>
<comment type="caution">
    <text evidence="1">The sequence shown here is derived from an EMBL/GenBank/DDBJ whole genome shotgun (WGS) entry which is preliminary data.</text>
</comment>
<evidence type="ECO:0000313" key="1">
    <source>
        <dbReference type="EMBL" id="EEI63874.1"/>
    </source>
</evidence>
<dbReference type="EMBL" id="ACHF01000020">
    <property type="protein sequence ID" value="EEI63874.1"/>
    <property type="molecule type" value="Genomic_DNA"/>
</dbReference>
<reference evidence="1 2" key="1">
    <citation type="submission" date="2009-01" db="EMBL/GenBank/DDBJ databases">
        <authorList>
            <person name="Qin X."/>
            <person name="Bachman B."/>
            <person name="Battles P."/>
            <person name="Bell A."/>
            <person name="Bess C."/>
            <person name="Bickham C."/>
            <person name="Chaboub L."/>
            <person name="Chen D."/>
            <person name="Coyle M."/>
            <person name="Deiros D.R."/>
            <person name="Dinh H."/>
            <person name="Forbes L."/>
            <person name="Fowler G."/>
            <person name="Francisco L."/>
            <person name="Fu Q."/>
            <person name="Gubbala S."/>
            <person name="Hale W."/>
            <person name="Han Y."/>
            <person name="Hemphill L."/>
            <person name="Highlander S.K."/>
            <person name="Hirani K."/>
            <person name="Hogues M."/>
            <person name="Jackson L."/>
            <person name="Jakkamsetti A."/>
            <person name="Javaid M."/>
            <person name="Jiang H."/>
            <person name="Korchina V."/>
            <person name="Kovar C."/>
            <person name="Lara F."/>
            <person name="Lee S."/>
            <person name="Mata R."/>
            <person name="Mathew T."/>
            <person name="Moen C."/>
            <person name="Morales K."/>
            <person name="Munidasa M."/>
            <person name="Nazareth L."/>
            <person name="Ngo R."/>
            <person name="Nguyen L."/>
            <person name="Okwuonu G."/>
            <person name="Ongeri F."/>
            <person name="Patil S."/>
            <person name="Petrosino J."/>
            <person name="Pham C."/>
            <person name="Pham P."/>
            <person name="Pu L.-L."/>
            <person name="Puazo M."/>
            <person name="Raj R."/>
            <person name="Reid J."/>
            <person name="Rouhana J."/>
            <person name="Saada N."/>
            <person name="Shang Y."/>
            <person name="Simmons D."/>
            <person name="Thornton R."/>
            <person name="Warren J."/>
            <person name="Weissenberger G."/>
            <person name="Zhang J."/>
            <person name="Zhang L."/>
            <person name="Zhou C."/>
            <person name="Zhu D."/>
            <person name="Muzny D."/>
            <person name="Worley K."/>
            <person name="Gibbs R."/>
        </authorList>
    </citation>
    <scope>NUCLEOTIDE SEQUENCE [LARGE SCALE GENOMIC DNA]</scope>
    <source>
        <strain evidence="1 2">ATCC 51866</strain>
    </source>
</reference>
<gene>
    <name evidence="1" type="ORF">HMPREF0293_0670</name>
</gene>
<sequence length="522" mass="59557">MASTIHFFIPLGTMIPVPADFSMTHKPTGTQIEDTGFLSPTPDAVHFIFHHVEVDAPSNIEVQASLKSALLRTGQSLRAELQPEVLRKNFQTVVEVMVELEEETKYGMNDAGSELDSSPESNAFDHAVEQLNILLRAISFVQHFPIKKVSRESIAPIIAMAYSETKPWEPIGSDEQPELESPCIFTLNFNFSLRPESLGSFENLGFWIDSALVSLSSQAAFTTFLDFRREAEINRSREGNYRAATIMYAAACESLLDDLLQHNLWEQRLRPEEAVKRFTNRKGYPQSITYLVLEKLGGFYSESGWGQDTPEPIAAWSEQVAQLRNRAVHEGYEPTREEMNACVEAVDHLVTFLGDQVFESRQERPVTALALLGQQGFEKRGGWNEDFSQIEVSLEDVNFRIRTFRRWSNALMSFRARNRPKMPNAEEATCVLVIDTNGDRNFYLVEDEGVRTRKIRREEVVFPTEVSNRIETLRLVRPPDVPHVFTLDFETVDLDEQCAWSLYSYDVIPGYEVFLPTKETKY</sequence>
<dbReference type="RefSeq" id="WP_005393126.1">
    <property type="nucleotide sequence ID" value="NZ_GG667031.1"/>
</dbReference>
<evidence type="ECO:0008006" key="3">
    <source>
        <dbReference type="Google" id="ProtNLM"/>
    </source>
</evidence>
<organism evidence="1 2">
    <name type="scientific">Corynebacterium glucuronolyticum ATCC 51866</name>
    <dbReference type="NCBI Taxonomy" id="548478"/>
    <lineage>
        <taxon>Bacteria</taxon>
        <taxon>Bacillati</taxon>
        <taxon>Actinomycetota</taxon>
        <taxon>Actinomycetes</taxon>
        <taxon>Mycobacteriales</taxon>
        <taxon>Corynebacteriaceae</taxon>
        <taxon>Corynebacterium</taxon>
    </lineage>
</organism>